<feature type="compositionally biased region" description="Gly residues" evidence="1">
    <location>
        <begin position="1"/>
        <end position="15"/>
    </location>
</feature>
<protein>
    <submittedName>
        <fullName evidence="2">Uncharacterized protein</fullName>
    </submittedName>
</protein>
<dbReference type="Gramene" id="OBART03G27920.1">
    <property type="protein sequence ID" value="OBART03G27920.1"/>
    <property type="gene ID" value="OBART03G27920"/>
</dbReference>
<organism evidence="2">
    <name type="scientific">Oryza barthii</name>
    <dbReference type="NCBI Taxonomy" id="65489"/>
    <lineage>
        <taxon>Eukaryota</taxon>
        <taxon>Viridiplantae</taxon>
        <taxon>Streptophyta</taxon>
        <taxon>Embryophyta</taxon>
        <taxon>Tracheophyta</taxon>
        <taxon>Spermatophyta</taxon>
        <taxon>Magnoliopsida</taxon>
        <taxon>Liliopsida</taxon>
        <taxon>Poales</taxon>
        <taxon>Poaceae</taxon>
        <taxon>BOP clade</taxon>
        <taxon>Oryzoideae</taxon>
        <taxon>Oryzeae</taxon>
        <taxon>Oryzinae</taxon>
        <taxon>Oryza</taxon>
    </lineage>
</organism>
<proteinExistence type="predicted"/>
<reference evidence="2" key="2">
    <citation type="submission" date="2015-03" db="UniProtKB">
        <authorList>
            <consortium name="EnsemblPlants"/>
        </authorList>
    </citation>
    <scope>IDENTIFICATION</scope>
</reference>
<dbReference type="EnsemblPlants" id="OBART03G27920.1">
    <property type="protein sequence ID" value="OBART03G27920.1"/>
    <property type="gene ID" value="OBART03G27920"/>
</dbReference>
<dbReference type="STRING" id="65489.A0A0D3FLX5"/>
<feature type="compositionally biased region" description="Pro residues" evidence="1">
    <location>
        <begin position="17"/>
        <end position="29"/>
    </location>
</feature>
<evidence type="ECO:0000256" key="1">
    <source>
        <dbReference type="SAM" id="MobiDB-lite"/>
    </source>
</evidence>
<evidence type="ECO:0000313" key="2">
    <source>
        <dbReference type="EnsemblPlants" id="OBART03G27920.1"/>
    </source>
</evidence>
<feature type="region of interest" description="Disordered" evidence="1">
    <location>
        <begin position="1"/>
        <end position="30"/>
    </location>
</feature>
<keyword evidence="3" id="KW-1185">Reference proteome</keyword>
<name>A0A0D3FLX5_9ORYZ</name>
<reference evidence="2" key="1">
    <citation type="journal article" date="2009" name="Rice">
        <title>De Novo Next Generation Sequencing of Plant Genomes.</title>
        <authorList>
            <person name="Rounsley S."/>
            <person name="Marri P.R."/>
            <person name="Yu Y."/>
            <person name="He R."/>
            <person name="Sisneros N."/>
            <person name="Goicoechea J.L."/>
            <person name="Lee S.J."/>
            <person name="Angelova A."/>
            <person name="Kudrna D."/>
            <person name="Luo M."/>
            <person name="Affourtit J."/>
            <person name="Desany B."/>
            <person name="Knight J."/>
            <person name="Niazi F."/>
            <person name="Egholm M."/>
            <person name="Wing R.A."/>
        </authorList>
    </citation>
    <scope>NUCLEOTIDE SEQUENCE [LARGE SCALE GENOMIC DNA]</scope>
    <source>
        <strain evidence="2">cv. IRGC 105608</strain>
    </source>
</reference>
<dbReference type="Proteomes" id="UP000026960">
    <property type="component" value="Chromosome 3"/>
</dbReference>
<sequence length="145" mass="14811">MAYRGGDPGRGGGAPPGMTPWPGPPPQPGQPAVVYTALHQGAYQPGVAQVVYWAPSPGGSVLWPAQVAAPQAAAPFAAALAKEVEQKLFVTENALGPPAAAAAVSKKGPAHPGRPGYGAAGKKVMIHENNFLHNVVDNNLFHNDP</sequence>
<accession>A0A0D3FLX5</accession>
<dbReference type="AlphaFoldDB" id="A0A0D3FLX5"/>
<evidence type="ECO:0000313" key="3">
    <source>
        <dbReference type="Proteomes" id="UP000026960"/>
    </source>
</evidence>
<dbReference type="PaxDb" id="65489-OBART03G27920.1"/>
<dbReference type="HOGENOM" id="CLU_1789867_0_0_1"/>